<dbReference type="HAMAP" id="MF_00006">
    <property type="entry name" value="Arg_succ_lyase"/>
    <property type="match status" value="1"/>
</dbReference>
<comment type="catalytic activity">
    <reaction evidence="6">
        <text>2-(N(omega)-L-arginino)succinate = fumarate + L-arginine</text>
        <dbReference type="Rhea" id="RHEA:24020"/>
        <dbReference type="ChEBI" id="CHEBI:29806"/>
        <dbReference type="ChEBI" id="CHEBI:32682"/>
        <dbReference type="ChEBI" id="CHEBI:57472"/>
        <dbReference type="EC" id="4.3.2.1"/>
    </reaction>
</comment>
<reference evidence="9 10" key="1">
    <citation type="submission" date="2019-03" db="EMBL/GenBank/DDBJ databases">
        <title>Genome sequence of Lentibacillus salicampi ATCC BAA-719.</title>
        <authorList>
            <person name="Maclea K.S."/>
            <person name="Simoes Junior M."/>
        </authorList>
    </citation>
    <scope>NUCLEOTIDE SEQUENCE [LARGE SCALE GENOMIC DNA]</scope>
    <source>
        <strain evidence="9 10">ATCC BAA-719</strain>
    </source>
</reference>
<dbReference type="NCBIfam" id="TIGR00838">
    <property type="entry name" value="argH"/>
    <property type="match status" value="1"/>
</dbReference>
<evidence type="ECO:0000259" key="7">
    <source>
        <dbReference type="Pfam" id="PF00206"/>
    </source>
</evidence>
<dbReference type="GO" id="GO:0005829">
    <property type="term" value="C:cytosol"/>
    <property type="evidence" value="ECO:0007669"/>
    <property type="project" value="TreeGrafter"/>
</dbReference>
<dbReference type="RefSeq" id="WP_135109716.1">
    <property type="nucleotide sequence ID" value="NZ_SRHY01000009.1"/>
</dbReference>
<evidence type="ECO:0000256" key="1">
    <source>
        <dbReference type="ARBA" id="ARBA00004941"/>
    </source>
</evidence>
<proteinExistence type="inferred from homology"/>
<comment type="similarity">
    <text evidence="6">Belongs to the lyase 1 family. Argininosuccinate lyase subfamily.</text>
</comment>
<evidence type="ECO:0000259" key="8">
    <source>
        <dbReference type="Pfam" id="PF14698"/>
    </source>
</evidence>
<dbReference type="EMBL" id="SRHY01000009">
    <property type="protein sequence ID" value="TFJ93175.1"/>
    <property type="molecule type" value="Genomic_DNA"/>
</dbReference>
<dbReference type="CDD" id="cd01359">
    <property type="entry name" value="Argininosuccinate_lyase"/>
    <property type="match status" value="1"/>
</dbReference>
<dbReference type="EC" id="4.3.2.1" evidence="2 6"/>
<dbReference type="PRINTS" id="PR00149">
    <property type="entry name" value="FUMRATELYASE"/>
</dbReference>
<comment type="caution">
    <text evidence="9">The sequence shown here is derived from an EMBL/GenBank/DDBJ whole genome shotgun (WGS) entry which is preliminary data.</text>
</comment>
<dbReference type="Pfam" id="PF00206">
    <property type="entry name" value="Lyase_1"/>
    <property type="match status" value="1"/>
</dbReference>
<dbReference type="PRINTS" id="PR00145">
    <property type="entry name" value="ARGSUCLYASE"/>
</dbReference>
<evidence type="ECO:0000256" key="5">
    <source>
        <dbReference type="ARBA" id="ARBA00023239"/>
    </source>
</evidence>
<keyword evidence="4 6" id="KW-0028">Amino-acid biosynthesis</keyword>
<evidence type="ECO:0000256" key="4">
    <source>
        <dbReference type="ARBA" id="ARBA00022605"/>
    </source>
</evidence>
<gene>
    <name evidence="6 9" type="primary">argH</name>
    <name evidence="9" type="ORF">E4U82_08205</name>
</gene>
<name>A0A4Y9ACL4_9BACI</name>
<dbReference type="OrthoDB" id="9769623at2"/>
<organism evidence="9 10">
    <name type="scientific">Lentibacillus salicampi</name>
    <dbReference type="NCBI Taxonomy" id="175306"/>
    <lineage>
        <taxon>Bacteria</taxon>
        <taxon>Bacillati</taxon>
        <taxon>Bacillota</taxon>
        <taxon>Bacilli</taxon>
        <taxon>Bacillales</taxon>
        <taxon>Bacillaceae</taxon>
        <taxon>Lentibacillus</taxon>
    </lineage>
</organism>
<dbReference type="InterPro" id="IPR022761">
    <property type="entry name" value="Fumarate_lyase_N"/>
</dbReference>
<dbReference type="Proteomes" id="UP000298484">
    <property type="component" value="Unassembled WGS sequence"/>
</dbReference>
<sequence>MSSLHRQKILDTEGKNFPSKTYKELVLEPAYNQAKVNSIRPMLQIHYAHLIMLVEEGIVDKDEAIKIVNAINKIDVEDVKNRNYDSSYEDLFFEIEHFLIEQAGEIAGNLHIARSRNDMGIAIYRMNLRDRLLNLVEATLHLRRSLIELTEEHIDTIMIGYTHTQQAQPTTLGHYLNAMTDLLTRDINRLMSAYNTVNRSSMGAAALTTSGFSINRKLVQELLGFEERIDNAWDAVAGADYIGETATSVQLAAIDLGRSMQDFLLWGTQEYGAFKLYEPYVQISSIMPQKQNPVSIEHMRGLLSSVLGDAQTVLTMMHNTPFGDIVDTEDDMQPYMWHAMEKLGSIYYLLSSVLMTMEVNKEKLLKRAQESFANVTELADTLVRTNDLSFRKAHEIVSSAVKDLVAKEKESLEEFHLDHLNAHAEKITGNKLNLTEEELEDALDPEHFIKIRSLEGGPSKDRVKKAIEERVQQQNDLDNWLKEKKGILESANGMIDERLKRMMSYDK</sequence>
<keyword evidence="5 6" id="KW-0456">Lyase</keyword>
<dbReference type="AlphaFoldDB" id="A0A4Y9ACL4"/>
<dbReference type="SUPFAM" id="SSF48557">
    <property type="entry name" value="L-aspartase-like"/>
    <property type="match status" value="1"/>
</dbReference>
<protein>
    <recommendedName>
        <fullName evidence="2 6">Argininosuccinate lyase</fullName>
        <shortName evidence="6">ASAL</shortName>
        <ecNumber evidence="2 6">4.3.2.1</ecNumber>
    </recommendedName>
    <alternativeName>
        <fullName evidence="6">Arginosuccinase</fullName>
    </alternativeName>
</protein>
<comment type="pathway">
    <text evidence="1 6">Amino-acid biosynthesis; L-arginine biosynthesis; L-arginine from L-ornithine and carbamoyl phosphate: step 3/3.</text>
</comment>
<dbReference type="InterPro" id="IPR000362">
    <property type="entry name" value="Fumarate_lyase_fam"/>
</dbReference>
<evidence type="ECO:0000256" key="2">
    <source>
        <dbReference type="ARBA" id="ARBA00012338"/>
    </source>
</evidence>
<evidence type="ECO:0000256" key="3">
    <source>
        <dbReference type="ARBA" id="ARBA00022571"/>
    </source>
</evidence>
<dbReference type="Gene3D" id="1.10.40.30">
    <property type="entry name" value="Fumarase/aspartase (C-terminal domain)"/>
    <property type="match status" value="1"/>
</dbReference>
<dbReference type="PANTHER" id="PTHR43814:SF1">
    <property type="entry name" value="ARGININOSUCCINATE LYASE"/>
    <property type="match status" value="1"/>
</dbReference>
<dbReference type="GO" id="GO:0042450">
    <property type="term" value="P:L-arginine biosynthetic process via ornithine"/>
    <property type="evidence" value="ECO:0007669"/>
    <property type="project" value="UniProtKB-UniRule"/>
</dbReference>
<accession>A0A4Y9ACL4</accession>
<keyword evidence="10" id="KW-1185">Reference proteome</keyword>
<dbReference type="Gene3D" id="1.10.275.10">
    <property type="entry name" value="Fumarase/aspartase (N-terminal domain)"/>
    <property type="match status" value="1"/>
</dbReference>
<dbReference type="UniPathway" id="UPA00068">
    <property type="reaction ID" value="UER00114"/>
</dbReference>
<comment type="subcellular location">
    <subcellularLocation>
        <location evidence="6">Cytoplasm</location>
    </subcellularLocation>
</comment>
<dbReference type="PANTHER" id="PTHR43814">
    <property type="entry name" value="ARGININOSUCCINATE LYASE"/>
    <property type="match status" value="1"/>
</dbReference>
<dbReference type="Pfam" id="PF14698">
    <property type="entry name" value="ASL_C2"/>
    <property type="match status" value="1"/>
</dbReference>
<dbReference type="InterPro" id="IPR009049">
    <property type="entry name" value="Argininosuccinate_lyase"/>
</dbReference>
<dbReference type="InterPro" id="IPR024083">
    <property type="entry name" value="Fumarase/histidase_N"/>
</dbReference>
<evidence type="ECO:0000313" key="10">
    <source>
        <dbReference type="Proteomes" id="UP000298484"/>
    </source>
</evidence>
<feature type="domain" description="Argininosuccinate lyase C-terminal" evidence="8">
    <location>
        <begin position="372"/>
        <end position="449"/>
    </location>
</feature>
<keyword evidence="3 6" id="KW-0055">Arginine biosynthesis</keyword>
<evidence type="ECO:0000313" key="9">
    <source>
        <dbReference type="EMBL" id="TFJ93175.1"/>
    </source>
</evidence>
<feature type="domain" description="Fumarate lyase N-terminal" evidence="7">
    <location>
        <begin position="102"/>
        <end position="308"/>
    </location>
</feature>
<dbReference type="InterPro" id="IPR008948">
    <property type="entry name" value="L-Aspartase-like"/>
</dbReference>
<keyword evidence="6" id="KW-0963">Cytoplasm</keyword>
<dbReference type="InterPro" id="IPR029419">
    <property type="entry name" value="Arg_succ_lyase_C"/>
</dbReference>
<dbReference type="Gene3D" id="1.20.200.10">
    <property type="entry name" value="Fumarase/aspartase (Central domain)"/>
    <property type="match status" value="1"/>
</dbReference>
<dbReference type="GO" id="GO:0004056">
    <property type="term" value="F:argininosuccinate lyase activity"/>
    <property type="evidence" value="ECO:0007669"/>
    <property type="project" value="UniProtKB-UniRule"/>
</dbReference>
<evidence type="ECO:0000256" key="6">
    <source>
        <dbReference type="HAMAP-Rule" id="MF_00006"/>
    </source>
</evidence>